<dbReference type="RefSeq" id="WP_090209566.1">
    <property type="nucleotide sequence ID" value="NZ_LT629777.1"/>
</dbReference>
<keyword evidence="2" id="KW-1185">Reference proteome</keyword>
<evidence type="ECO:0000313" key="1">
    <source>
        <dbReference type="EMBL" id="SDT28462.1"/>
    </source>
</evidence>
<name>A0A1H1Z4H9_9PSED</name>
<dbReference type="GeneID" id="300209695"/>
<evidence type="ECO:0000313" key="2">
    <source>
        <dbReference type="Proteomes" id="UP000199524"/>
    </source>
</evidence>
<gene>
    <name evidence="1" type="ORF">SAMN05216598_4820</name>
</gene>
<dbReference type="Proteomes" id="UP000199524">
    <property type="component" value="Chromosome I"/>
</dbReference>
<protein>
    <submittedName>
        <fullName evidence="1">Uncharacterized protein</fullName>
    </submittedName>
</protein>
<dbReference type="AlphaFoldDB" id="A0A1H1Z4H9"/>
<dbReference type="EMBL" id="LT629777">
    <property type="protein sequence ID" value="SDT28462.1"/>
    <property type="molecule type" value="Genomic_DNA"/>
</dbReference>
<accession>A0A1H1Z4H9</accession>
<organism evidence="1 2">
    <name type="scientific">Pseudomonas asplenii</name>
    <dbReference type="NCBI Taxonomy" id="53407"/>
    <lineage>
        <taxon>Bacteria</taxon>
        <taxon>Pseudomonadati</taxon>
        <taxon>Pseudomonadota</taxon>
        <taxon>Gammaproteobacteria</taxon>
        <taxon>Pseudomonadales</taxon>
        <taxon>Pseudomonadaceae</taxon>
        <taxon>Pseudomonas</taxon>
    </lineage>
</organism>
<proteinExistence type="predicted"/>
<reference evidence="2" key="1">
    <citation type="submission" date="2016-10" db="EMBL/GenBank/DDBJ databases">
        <authorList>
            <person name="Varghese N."/>
            <person name="Submissions S."/>
        </authorList>
    </citation>
    <scope>NUCLEOTIDE SEQUENCE [LARGE SCALE GENOMIC DNA]</scope>
    <source>
        <strain evidence="2">ATCC 23835</strain>
    </source>
</reference>
<sequence length="69" mass="8041">MWLSLFRVNRLQHYRHFALLDTHGRCIAFKSCEGIPQNGKWVQVNEINLVWLNRALPARALAKSITQPL</sequence>